<keyword evidence="1" id="KW-1133">Transmembrane helix</keyword>
<keyword evidence="3" id="KW-1185">Reference proteome</keyword>
<gene>
    <name evidence="2" type="ORF">CALMAC_LOCUS10947</name>
</gene>
<keyword evidence="1" id="KW-0812">Transmembrane</keyword>
<dbReference type="Proteomes" id="UP000410492">
    <property type="component" value="Unassembled WGS sequence"/>
</dbReference>
<feature type="transmembrane region" description="Helical" evidence="1">
    <location>
        <begin position="15"/>
        <end position="40"/>
    </location>
</feature>
<evidence type="ECO:0000256" key="1">
    <source>
        <dbReference type="SAM" id="Phobius"/>
    </source>
</evidence>
<accession>A0A653CQF5</accession>
<dbReference type="EMBL" id="CAACVG010008491">
    <property type="protein sequence ID" value="VEN50052.1"/>
    <property type="molecule type" value="Genomic_DNA"/>
</dbReference>
<sequence length="106" mass="12000">MLALFFCISSNVKDIYVLTIFTSYKMGLGALLCVLSWAIVGSCYPITEVNTVESDTVQVLSQTVEYTDNVSSRAPKEQQVKYKTVELFFITILVHNQKSVLFNEFE</sequence>
<reference evidence="2 3" key="1">
    <citation type="submission" date="2019-01" db="EMBL/GenBank/DDBJ databases">
        <authorList>
            <person name="Sayadi A."/>
        </authorList>
    </citation>
    <scope>NUCLEOTIDE SEQUENCE [LARGE SCALE GENOMIC DNA]</scope>
</reference>
<evidence type="ECO:0000313" key="2">
    <source>
        <dbReference type="EMBL" id="VEN50052.1"/>
    </source>
</evidence>
<dbReference type="AlphaFoldDB" id="A0A653CQF5"/>
<organism evidence="2 3">
    <name type="scientific">Callosobruchus maculatus</name>
    <name type="common">Southern cowpea weevil</name>
    <name type="synonym">Pulse bruchid</name>
    <dbReference type="NCBI Taxonomy" id="64391"/>
    <lineage>
        <taxon>Eukaryota</taxon>
        <taxon>Metazoa</taxon>
        <taxon>Ecdysozoa</taxon>
        <taxon>Arthropoda</taxon>
        <taxon>Hexapoda</taxon>
        <taxon>Insecta</taxon>
        <taxon>Pterygota</taxon>
        <taxon>Neoptera</taxon>
        <taxon>Endopterygota</taxon>
        <taxon>Coleoptera</taxon>
        <taxon>Polyphaga</taxon>
        <taxon>Cucujiformia</taxon>
        <taxon>Chrysomeloidea</taxon>
        <taxon>Chrysomelidae</taxon>
        <taxon>Bruchinae</taxon>
        <taxon>Bruchini</taxon>
        <taxon>Callosobruchus</taxon>
    </lineage>
</organism>
<protein>
    <submittedName>
        <fullName evidence="2">Uncharacterized protein</fullName>
    </submittedName>
</protein>
<keyword evidence="1" id="KW-0472">Membrane</keyword>
<evidence type="ECO:0000313" key="3">
    <source>
        <dbReference type="Proteomes" id="UP000410492"/>
    </source>
</evidence>
<name>A0A653CQF5_CALMS</name>
<proteinExistence type="predicted"/>